<dbReference type="InParanoid" id="A0A7J6JR30"/>
<accession>A0A7J6JR30</accession>
<sequence>MGKGTFEECCGRLEGKVMSLRQRIHSARSAEEAKGKQKKRRRMSQISPRYAPSMSMIPRKCHSHNLGLADSGKERQP</sequence>
<keyword evidence="3" id="KW-1185">Reference proteome</keyword>
<reference evidence="2 3" key="2">
    <citation type="submission" date="2020-04" db="EMBL/GenBank/DDBJ databases">
        <title>Genome sequencing and assembly of multiple isolates from the Colletotrichum gloeosporioides species complex.</title>
        <authorList>
            <person name="Gan P."/>
            <person name="Shirasu K."/>
        </authorList>
    </citation>
    <scope>NUCLEOTIDE SEQUENCE [LARGE SCALE GENOMIC DNA]</scope>
    <source>
        <strain evidence="2 3">Nara gc5</strain>
    </source>
</reference>
<gene>
    <name evidence="2" type="ORF">CGGC5_v000833</name>
</gene>
<dbReference type="AlphaFoldDB" id="A0A7J6JR30"/>
<feature type="region of interest" description="Disordered" evidence="1">
    <location>
        <begin position="21"/>
        <end position="77"/>
    </location>
</feature>
<evidence type="ECO:0000313" key="2">
    <source>
        <dbReference type="EMBL" id="KAF4492507.1"/>
    </source>
</evidence>
<dbReference type="RefSeq" id="XP_066009920.1">
    <property type="nucleotide sequence ID" value="XM_066150724.1"/>
</dbReference>
<reference evidence="2 3" key="1">
    <citation type="submission" date="2012-08" db="EMBL/GenBank/DDBJ databases">
        <authorList>
            <person name="Gan P.H.P."/>
            <person name="Ikeda K."/>
            <person name="Irieda H."/>
            <person name="Narusaka M."/>
            <person name="O'Connell R.J."/>
            <person name="Narusaka Y."/>
            <person name="Takano Y."/>
            <person name="Kubo Y."/>
            <person name="Shirasu K."/>
        </authorList>
    </citation>
    <scope>NUCLEOTIDE SEQUENCE [LARGE SCALE GENOMIC DNA]</scope>
    <source>
        <strain evidence="2 3">Nara gc5</strain>
    </source>
</reference>
<dbReference type="EMBL" id="ANPB02000001">
    <property type="protein sequence ID" value="KAF4492507.1"/>
    <property type="molecule type" value="Genomic_DNA"/>
</dbReference>
<name>A0A7J6JR30_COLFN</name>
<evidence type="ECO:0000313" key="3">
    <source>
        <dbReference type="Proteomes" id="UP000011096"/>
    </source>
</evidence>
<organism evidence="2 3">
    <name type="scientific">Colletotrichum fructicola (strain Nara gc5)</name>
    <name type="common">Anthracnose fungus</name>
    <name type="synonym">Colletotrichum gloeosporioides (strain Nara gc5)</name>
    <dbReference type="NCBI Taxonomy" id="1213859"/>
    <lineage>
        <taxon>Eukaryota</taxon>
        <taxon>Fungi</taxon>
        <taxon>Dikarya</taxon>
        <taxon>Ascomycota</taxon>
        <taxon>Pezizomycotina</taxon>
        <taxon>Sordariomycetes</taxon>
        <taxon>Hypocreomycetidae</taxon>
        <taxon>Glomerellales</taxon>
        <taxon>Glomerellaceae</taxon>
        <taxon>Colletotrichum</taxon>
        <taxon>Colletotrichum gloeosporioides species complex</taxon>
    </lineage>
</organism>
<protein>
    <submittedName>
        <fullName evidence="2">Uncharacterized protein</fullName>
    </submittedName>
</protein>
<dbReference type="GeneID" id="90979584"/>
<dbReference type="Proteomes" id="UP000011096">
    <property type="component" value="Unassembled WGS sequence"/>
</dbReference>
<proteinExistence type="predicted"/>
<evidence type="ECO:0000256" key="1">
    <source>
        <dbReference type="SAM" id="MobiDB-lite"/>
    </source>
</evidence>
<comment type="caution">
    <text evidence="2">The sequence shown here is derived from an EMBL/GenBank/DDBJ whole genome shotgun (WGS) entry which is preliminary data.</text>
</comment>